<keyword evidence="5" id="KW-0067">ATP-binding</keyword>
<keyword evidence="2 6" id="KW-0808">Transferase</keyword>
<evidence type="ECO:0000313" key="8">
    <source>
        <dbReference type="EMBL" id="HDX31800.1"/>
    </source>
</evidence>
<evidence type="ECO:0000256" key="1">
    <source>
        <dbReference type="ARBA" id="ARBA00010688"/>
    </source>
</evidence>
<evidence type="ECO:0000259" key="7">
    <source>
        <dbReference type="Pfam" id="PF00294"/>
    </source>
</evidence>
<organism evidence="8">
    <name type="scientific">Caldilinea aerophila</name>
    <dbReference type="NCBI Taxonomy" id="133453"/>
    <lineage>
        <taxon>Bacteria</taxon>
        <taxon>Bacillati</taxon>
        <taxon>Chloroflexota</taxon>
        <taxon>Caldilineae</taxon>
        <taxon>Caldilineales</taxon>
        <taxon>Caldilineaceae</taxon>
        <taxon>Caldilinea</taxon>
    </lineage>
</organism>
<dbReference type="InterPro" id="IPR029056">
    <property type="entry name" value="Ribokinase-like"/>
</dbReference>
<gene>
    <name evidence="8" type="ORF">ENQ20_09965</name>
</gene>
<protein>
    <recommendedName>
        <fullName evidence="7">Carbohydrate kinase PfkB domain-containing protein</fullName>
    </recommendedName>
</protein>
<sequence length="311" mass="33237">MILTLTANAALDRVIFIEEFVPTATMRAPRFIECAGGKGFDVSVALRGLRLQTTAVGFVGGYYGKLLVNVLQHYGIDVDPIWLPGETRLANVIVETARARHSHLMIGSLPVTAADVETMLARLRFHLPAATWVVAAGSLPPGMPISFYRLVAETVHTAGKPVLIDATGAAMLEALEARPAVIKMNQDELMSTFGLSNGELPALIAAAHKVQQTYRLPALVLTCGREGVLAFTDEGVLQAQAPVQRAVNAAGAGDAASAAIVWRRSLGDSWSNTLRWAAAVSAASVLTECTAEVRYTDVEHLLPDVRVTTWT</sequence>
<dbReference type="PIRSF" id="PIRSF000535">
    <property type="entry name" value="1PFK/6PFK/LacC"/>
    <property type="match status" value="1"/>
</dbReference>
<dbReference type="AlphaFoldDB" id="A0A7C1FRY8"/>
<reference evidence="8" key="1">
    <citation type="journal article" date="2020" name="mSystems">
        <title>Genome- and Community-Level Interaction Insights into Carbon Utilization and Element Cycling Functions of Hydrothermarchaeota in Hydrothermal Sediment.</title>
        <authorList>
            <person name="Zhou Z."/>
            <person name="Liu Y."/>
            <person name="Xu W."/>
            <person name="Pan J."/>
            <person name="Luo Z.H."/>
            <person name="Li M."/>
        </authorList>
    </citation>
    <scope>NUCLEOTIDE SEQUENCE [LARGE SCALE GENOMIC DNA]</scope>
    <source>
        <strain evidence="8">SpSt-289</strain>
    </source>
</reference>
<evidence type="ECO:0000256" key="3">
    <source>
        <dbReference type="ARBA" id="ARBA00022741"/>
    </source>
</evidence>
<keyword evidence="3" id="KW-0547">Nucleotide-binding</keyword>
<name>A0A7C1FRY8_9CHLR</name>
<dbReference type="PANTHER" id="PTHR46566:SF2">
    <property type="entry name" value="ATP-DEPENDENT 6-PHOSPHOFRUCTOKINASE ISOZYME 2"/>
    <property type="match status" value="1"/>
</dbReference>
<dbReference type="InterPro" id="IPR011611">
    <property type="entry name" value="PfkB_dom"/>
</dbReference>
<evidence type="ECO:0000256" key="6">
    <source>
        <dbReference type="PIRNR" id="PIRNR000535"/>
    </source>
</evidence>
<dbReference type="Pfam" id="PF00294">
    <property type="entry name" value="PfkB"/>
    <property type="match status" value="1"/>
</dbReference>
<dbReference type="PANTHER" id="PTHR46566">
    <property type="entry name" value="1-PHOSPHOFRUCTOKINASE-RELATED"/>
    <property type="match status" value="1"/>
</dbReference>
<dbReference type="GO" id="GO:0005524">
    <property type="term" value="F:ATP binding"/>
    <property type="evidence" value="ECO:0007669"/>
    <property type="project" value="UniProtKB-KW"/>
</dbReference>
<evidence type="ECO:0000256" key="5">
    <source>
        <dbReference type="ARBA" id="ARBA00022840"/>
    </source>
</evidence>
<proteinExistence type="inferred from homology"/>
<comment type="caution">
    <text evidence="8">The sequence shown here is derived from an EMBL/GenBank/DDBJ whole genome shotgun (WGS) entry which is preliminary data.</text>
</comment>
<dbReference type="InterPro" id="IPR017583">
    <property type="entry name" value="Tagatose/fructose_Pkinase"/>
</dbReference>
<feature type="domain" description="Carbohydrate kinase PfkB" evidence="7">
    <location>
        <begin position="14"/>
        <end position="288"/>
    </location>
</feature>
<dbReference type="Gene3D" id="3.40.1190.20">
    <property type="match status" value="1"/>
</dbReference>
<dbReference type="GO" id="GO:0008443">
    <property type="term" value="F:phosphofructokinase activity"/>
    <property type="evidence" value="ECO:0007669"/>
    <property type="project" value="TreeGrafter"/>
</dbReference>
<dbReference type="GO" id="GO:0005829">
    <property type="term" value="C:cytosol"/>
    <property type="evidence" value="ECO:0007669"/>
    <property type="project" value="TreeGrafter"/>
</dbReference>
<dbReference type="EMBL" id="DSMG01000100">
    <property type="protein sequence ID" value="HDX31800.1"/>
    <property type="molecule type" value="Genomic_DNA"/>
</dbReference>
<comment type="similarity">
    <text evidence="1">Belongs to the carbohydrate kinase PfkB family.</text>
</comment>
<evidence type="ECO:0000256" key="4">
    <source>
        <dbReference type="ARBA" id="ARBA00022777"/>
    </source>
</evidence>
<keyword evidence="4" id="KW-0418">Kinase</keyword>
<accession>A0A7C1FRY8</accession>
<evidence type="ECO:0000256" key="2">
    <source>
        <dbReference type="ARBA" id="ARBA00022679"/>
    </source>
</evidence>
<dbReference type="SUPFAM" id="SSF53613">
    <property type="entry name" value="Ribokinase-like"/>
    <property type="match status" value="1"/>
</dbReference>
<dbReference type="NCBIfam" id="TIGR03168">
    <property type="entry name" value="1-PFK"/>
    <property type="match status" value="1"/>
</dbReference>